<sequence length="154" mass="17387">MIELLKNFLFDRENASVAEAAKEQDKLHIAAAALLLEAAQLDGSLEKVEKDRVCHIVQKRFNLDAEHTAAIMENAEQKAKTSNDIYGYLRVLLNHFDHDQQVELVEMLWDVICVDGKIHDHEANLVRRVTGMTAVSDRESGAAKLRAMERYGLS</sequence>
<comment type="caution">
    <text evidence="2">The sequence shown here is derived from an EMBL/GenBank/DDBJ whole genome shotgun (WGS) entry which is preliminary data.</text>
</comment>
<gene>
    <name evidence="2" type="ORF">EOI86_12885</name>
</gene>
<dbReference type="EMBL" id="SADE01000002">
    <property type="protein sequence ID" value="RVU36119.1"/>
    <property type="molecule type" value="Genomic_DNA"/>
</dbReference>
<reference evidence="3" key="1">
    <citation type="submission" date="2019-01" db="EMBL/GenBank/DDBJ databases">
        <title>Gri0909 isolated from a small marine red alga.</title>
        <authorList>
            <person name="Kim J."/>
            <person name="Jeong S.E."/>
            <person name="Jeon C.O."/>
        </authorList>
    </citation>
    <scope>NUCLEOTIDE SEQUENCE [LARGE SCALE GENOMIC DNA]</scope>
    <source>
        <strain evidence="3">Gri0909</strain>
    </source>
</reference>
<evidence type="ECO:0000259" key="1">
    <source>
        <dbReference type="Pfam" id="PF05099"/>
    </source>
</evidence>
<dbReference type="RefSeq" id="WP_127765595.1">
    <property type="nucleotide sequence ID" value="NZ_SADE01000002.1"/>
</dbReference>
<organism evidence="2 3">
    <name type="scientific">Hwanghaeella grinnelliae</name>
    <dbReference type="NCBI Taxonomy" id="2500179"/>
    <lineage>
        <taxon>Bacteria</taxon>
        <taxon>Pseudomonadati</taxon>
        <taxon>Pseudomonadota</taxon>
        <taxon>Alphaproteobacteria</taxon>
        <taxon>Rhodospirillales</taxon>
        <taxon>Rhodospirillaceae</taxon>
        <taxon>Hwanghaeella</taxon>
    </lineage>
</organism>
<dbReference type="InterPro" id="IPR029024">
    <property type="entry name" value="TerB-like"/>
</dbReference>
<evidence type="ECO:0000313" key="2">
    <source>
        <dbReference type="EMBL" id="RVU36119.1"/>
    </source>
</evidence>
<dbReference type="AlphaFoldDB" id="A0A437QNV4"/>
<dbReference type="SUPFAM" id="SSF158682">
    <property type="entry name" value="TerB-like"/>
    <property type="match status" value="1"/>
</dbReference>
<dbReference type="OrthoDB" id="5402150at2"/>
<dbReference type="Pfam" id="PF05099">
    <property type="entry name" value="TerB"/>
    <property type="match status" value="1"/>
</dbReference>
<keyword evidence="3" id="KW-1185">Reference proteome</keyword>
<proteinExistence type="predicted"/>
<dbReference type="CDD" id="cd07313">
    <property type="entry name" value="terB_like_2"/>
    <property type="match status" value="1"/>
</dbReference>
<dbReference type="Proteomes" id="UP000287447">
    <property type="component" value="Unassembled WGS sequence"/>
</dbReference>
<feature type="domain" description="Co-chaperone DjlA N-terminal" evidence="1">
    <location>
        <begin position="28"/>
        <end position="144"/>
    </location>
</feature>
<protein>
    <submittedName>
        <fullName evidence="2">TerB family tellurite resistance protein</fullName>
    </submittedName>
</protein>
<accession>A0A437QNV4</accession>
<evidence type="ECO:0000313" key="3">
    <source>
        <dbReference type="Proteomes" id="UP000287447"/>
    </source>
</evidence>
<name>A0A437QNV4_9PROT</name>
<dbReference type="Gene3D" id="1.10.3680.10">
    <property type="entry name" value="TerB-like"/>
    <property type="match status" value="1"/>
</dbReference>
<dbReference type="InterPro" id="IPR007791">
    <property type="entry name" value="DjlA_N"/>
</dbReference>